<protein>
    <submittedName>
        <fullName evidence="1">Uncharacterized protein</fullName>
    </submittedName>
</protein>
<dbReference type="EMBL" id="PQXF01000114">
    <property type="protein sequence ID" value="PXF56256.1"/>
    <property type="molecule type" value="Genomic_DNA"/>
</dbReference>
<organism evidence="1 2">
    <name type="scientific">Candidatus Methanogaster sp</name>
    <dbReference type="NCBI Taxonomy" id="3386292"/>
    <lineage>
        <taxon>Archaea</taxon>
        <taxon>Methanobacteriati</taxon>
        <taxon>Methanobacteriota</taxon>
        <taxon>Stenosarchaea group</taxon>
        <taxon>Methanomicrobia</taxon>
        <taxon>Methanosarcinales</taxon>
        <taxon>ANME-2 cluster</taxon>
        <taxon>Candidatus Methanogasteraceae</taxon>
        <taxon>Candidatus Methanogaster</taxon>
    </lineage>
</organism>
<accession>A0AC61KXT3</accession>
<evidence type="ECO:0000313" key="1">
    <source>
        <dbReference type="EMBL" id="PXF56256.1"/>
    </source>
</evidence>
<dbReference type="Proteomes" id="UP000248329">
    <property type="component" value="Unassembled WGS sequence"/>
</dbReference>
<evidence type="ECO:0000313" key="2">
    <source>
        <dbReference type="Proteomes" id="UP000248329"/>
    </source>
</evidence>
<sequence length="108" mass="12845">MSTKREVVGKLKGILEEIGIEYSNILLFGSRARKDFEEDSDWDFMIILRDKIDTEGKRGLWYEIYRRFHDYFPLISVDIILKDEQCFEDEKRVVNTISNEAYLEGIEV</sequence>
<name>A0AC61KXT3_9EURY</name>
<proteinExistence type="predicted"/>
<reference evidence="1" key="1">
    <citation type="submission" date="2018-01" db="EMBL/GenBank/DDBJ databases">
        <authorList>
            <person name="Krukenberg V."/>
        </authorList>
    </citation>
    <scope>NUCLEOTIDE SEQUENCE</scope>
    <source>
        <strain evidence="1">E20ANME2</strain>
    </source>
</reference>
<comment type="caution">
    <text evidence="1">The sequence shown here is derived from an EMBL/GenBank/DDBJ whole genome shotgun (WGS) entry which is preliminary data.</text>
</comment>
<gene>
    <name evidence="1" type="ORF">C4B59_17180</name>
</gene>